<dbReference type="Gene3D" id="3.40.50.10420">
    <property type="entry name" value="NagB/RpiA/CoA transferase-like"/>
    <property type="match status" value="1"/>
</dbReference>
<keyword evidence="5" id="KW-0479">Metal-binding</keyword>
<comment type="similarity">
    <text evidence="1 5">Belongs to the 5-formyltetrahydrofolate cyclo-ligase family.</text>
</comment>
<dbReference type="GO" id="GO:0005524">
    <property type="term" value="F:ATP binding"/>
    <property type="evidence" value="ECO:0007669"/>
    <property type="project" value="UniProtKB-KW"/>
</dbReference>
<feature type="binding site" evidence="4">
    <location>
        <begin position="114"/>
        <end position="122"/>
    </location>
    <ligand>
        <name>ATP</name>
        <dbReference type="ChEBI" id="CHEBI:30616"/>
    </ligand>
</feature>
<proteinExistence type="inferred from homology"/>
<feature type="binding site" evidence="4">
    <location>
        <position position="36"/>
    </location>
    <ligand>
        <name>substrate</name>
    </ligand>
</feature>
<keyword evidence="3 4" id="KW-0067">ATP-binding</keyword>
<comment type="catalytic activity">
    <reaction evidence="5">
        <text>(6S)-5-formyl-5,6,7,8-tetrahydrofolate + ATP = (6R)-5,10-methenyltetrahydrofolate + ADP + phosphate</text>
        <dbReference type="Rhea" id="RHEA:10488"/>
        <dbReference type="ChEBI" id="CHEBI:30616"/>
        <dbReference type="ChEBI" id="CHEBI:43474"/>
        <dbReference type="ChEBI" id="CHEBI:57455"/>
        <dbReference type="ChEBI" id="CHEBI:57457"/>
        <dbReference type="ChEBI" id="CHEBI:456216"/>
        <dbReference type="EC" id="6.3.3.2"/>
    </reaction>
</comment>
<protein>
    <recommendedName>
        <fullName evidence="5">5-formyltetrahydrofolate cyclo-ligase</fullName>
        <ecNumber evidence="5">6.3.3.2</ecNumber>
    </recommendedName>
</protein>
<comment type="caution">
    <text evidence="6">The sequence shown here is derived from an EMBL/GenBank/DDBJ whole genome shotgun (WGS) entry which is preliminary data.</text>
</comment>
<dbReference type="SUPFAM" id="SSF100950">
    <property type="entry name" value="NagB/RpiA/CoA transferase-like"/>
    <property type="match status" value="1"/>
</dbReference>
<organism evidence="6 7">
    <name type="scientific">Acidocella aminolytica 101 = DSM 11237</name>
    <dbReference type="NCBI Taxonomy" id="1120923"/>
    <lineage>
        <taxon>Bacteria</taxon>
        <taxon>Pseudomonadati</taxon>
        <taxon>Pseudomonadota</taxon>
        <taxon>Alphaproteobacteria</taxon>
        <taxon>Acetobacterales</taxon>
        <taxon>Acidocellaceae</taxon>
        <taxon>Acidocella</taxon>
    </lineage>
</organism>
<dbReference type="PANTHER" id="PTHR23407">
    <property type="entry name" value="ATPASE INHIBITOR/5-FORMYLTETRAHYDROFOLATE CYCLO-LIGASE"/>
    <property type="match status" value="1"/>
</dbReference>
<dbReference type="EMBL" id="BANC01000006">
    <property type="protein sequence ID" value="GAN78694.1"/>
    <property type="molecule type" value="Genomic_DNA"/>
</dbReference>
<dbReference type="InterPro" id="IPR002698">
    <property type="entry name" value="FTHF_cligase"/>
</dbReference>
<dbReference type="STRING" id="1120923.SAMN02746095_00231"/>
<evidence type="ECO:0000256" key="5">
    <source>
        <dbReference type="RuleBase" id="RU361279"/>
    </source>
</evidence>
<gene>
    <name evidence="6" type="ORF">Aam_006_008</name>
</gene>
<name>A0A0D6PCW8_9PROT</name>
<reference evidence="6 7" key="1">
    <citation type="submission" date="2012-11" db="EMBL/GenBank/DDBJ databases">
        <title>Whole genome sequence of Acidocella aminolytica 101 = DSM 11237.</title>
        <authorList>
            <person name="Azuma Y."/>
            <person name="Higashiura N."/>
            <person name="Hirakawa H."/>
            <person name="Matsushita K."/>
        </authorList>
    </citation>
    <scope>NUCLEOTIDE SEQUENCE [LARGE SCALE GENOMIC DNA]</scope>
    <source>
        <strain evidence="7">101 / DSM 11237</strain>
    </source>
</reference>
<keyword evidence="6" id="KW-0436">Ligase</keyword>
<dbReference type="PANTHER" id="PTHR23407:SF1">
    <property type="entry name" value="5-FORMYLTETRAHYDROFOLATE CYCLO-LIGASE"/>
    <property type="match status" value="1"/>
</dbReference>
<evidence type="ECO:0000256" key="1">
    <source>
        <dbReference type="ARBA" id="ARBA00010638"/>
    </source>
</evidence>
<keyword evidence="2 4" id="KW-0547">Nucleotide-binding</keyword>
<dbReference type="AlphaFoldDB" id="A0A0D6PCW8"/>
<evidence type="ECO:0000256" key="3">
    <source>
        <dbReference type="ARBA" id="ARBA00022840"/>
    </source>
</evidence>
<evidence type="ECO:0000256" key="2">
    <source>
        <dbReference type="ARBA" id="ARBA00022741"/>
    </source>
</evidence>
<keyword evidence="5" id="KW-0460">Magnesium</keyword>
<dbReference type="Proteomes" id="UP000032668">
    <property type="component" value="Unassembled WGS sequence"/>
</dbReference>
<comment type="cofactor">
    <cofactor evidence="5">
        <name>Mg(2+)</name>
        <dbReference type="ChEBI" id="CHEBI:18420"/>
    </cofactor>
</comment>
<dbReference type="InterPro" id="IPR024185">
    <property type="entry name" value="FTHF_cligase-like_sf"/>
</dbReference>
<dbReference type="InterPro" id="IPR037171">
    <property type="entry name" value="NagB/RpiA_transferase-like"/>
</dbReference>
<dbReference type="NCBIfam" id="TIGR02727">
    <property type="entry name" value="MTHFS_bact"/>
    <property type="match status" value="1"/>
</dbReference>
<sequence>MLAKRKSQNPALGHRLAMHVLQSGLVPRHATVGGFMPMRGEIDILPLLNALHEHGHRLALPETPPPGHALIFRAWTPHTPMLPGRYNTQHPEAPHLTPDFLLIPLLAFNSTGHRLGYGGGYYDRTLAALPAAFRLGCAFAAQQTQAIPTEPTDLPLNAIATENGITLIQHN</sequence>
<dbReference type="GO" id="GO:0030272">
    <property type="term" value="F:5-formyltetrahydrofolate cyclo-ligase activity"/>
    <property type="evidence" value="ECO:0007669"/>
    <property type="project" value="UniProtKB-EC"/>
</dbReference>
<dbReference type="PIRSF" id="PIRSF006806">
    <property type="entry name" value="FTHF_cligase"/>
    <property type="match status" value="1"/>
</dbReference>
<feature type="binding site" evidence="4">
    <location>
        <position position="41"/>
    </location>
    <ligand>
        <name>substrate</name>
    </ligand>
</feature>
<dbReference type="GO" id="GO:0009396">
    <property type="term" value="P:folic acid-containing compound biosynthetic process"/>
    <property type="evidence" value="ECO:0007669"/>
    <property type="project" value="TreeGrafter"/>
</dbReference>
<dbReference type="Pfam" id="PF01812">
    <property type="entry name" value="5-FTHF_cyc-lig"/>
    <property type="match status" value="1"/>
</dbReference>
<dbReference type="GO" id="GO:0035999">
    <property type="term" value="P:tetrahydrofolate interconversion"/>
    <property type="evidence" value="ECO:0007669"/>
    <property type="project" value="TreeGrafter"/>
</dbReference>
<evidence type="ECO:0000313" key="7">
    <source>
        <dbReference type="Proteomes" id="UP000032668"/>
    </source>
</evidence>
<dbReference type="EC" id="6.3.3.2" evidence="5"/>
<evidence type="ECO:0000256" key="4">
    <source>
        <dbReference type="PIRSR" id="PIRSR006806-1"/>
    </source>
</evidence>
<accession>A0A0D6PCW8</accession>
<evidence type="ECO:0000313" key="6">
    <source>
        <dbReference type="EMBL" id="GAN78694.1"/>
    </source>
</evidence>
<keyword evidence="7" id="KW-1185">Reference proteome</keyword>
<dbReference type="GO" id="GO:0046872">
    <property type="term" value="F:metal ion binding"/>
    <property type="evidence" value="ECO:0007669"/>
    <property type="project" value="UniProtKB-KW"/>
</dbReference>